<dbReference type="AlphaFoldDB" id="A0A9W6R8N6"/>
<reference evidence="2" key="1">
    <citation type="submission" date="2023-03" db="EMBL/GenBank/DDBJ databases">
        <title>Amycolatopsis taiwanensis NBRC 103393.</title>
        <authorList>
            <person name="Ichikawa N."/>
            <person name="Sato H."/>
            <person name="Tonouchi N."/>
        </authorList>
    </citation>
    <scope>NUCLEOTIDE SEQUENCE</scope>
    <source>
        <strain evidence="2">NBRC 103393</strain>
    </source>
</reference>
<name>A0A9W6R8N6_9PSEU</name>
<feature type="region of interest" description="Disordered" evidence="1">
    <location>
        <begin position="1"/>
        <end position="33"/>
    </location>
</feature>
<protein>
    <submittedName>
        <fullName evidence="2">Uncharacterized protein</fullName>
    </submittedName>
</protein>
<gene>
    <name evidence="2" type="ORF">Atai01_60940</name>
</gene>
<evidence type="ECO:0000313" key="3">
    <source>
        <dbReference type="Proteomes" id="UP001165136"/>
    </source>
</evidence>
<dbReference type="Proteomes" id="UP001165136">
    <property type="component" value="Unassembled WGS sequence"/>
</dbReference>
<keyword evidence="3" id="KW-1185">Reference proteome</keyword>
<accession>A0A9W6R8N6</accession>
<comment type="caution">
    <text evidence="2">The sequence shown here is derived from an EMBL/GenBank/DDBJ whole genome shotgun (WGS) entry which is preliminary data.</text>
</comment>
<dbReference type="EMBL" id="BSTI01000016">
    <property type="protein sequence ID" value="GLY69475.1"/>
    <property type="molecule type" value="Genomic_DNA"/>
</dbReference>
<feature type="compositionally biased region" description="Basic and acidic residues" evidence="1">
    <location>
        <begin position="7"/>
        <end position="19"/>
    </location>
</feature>
<evidence type="ECO:0000256" key="1">
    <source>
        <dbReference type="SAM" id="MobiDB-lite"/>
    </source>
</evidence>
<sequence length="56" mass="5574">MQGRGSGDGKEFEIDRTHGADATAPVPGFGASGETLAGVTVVTKPVPEGHAGIWPG</sequence>
<evidence type="ECO:0000313" key="2">
    <source>
        <dbReference type="EMBL" id="GLY69475.1"/>
    </source>
</evidence>
<organism evidence="2 3">
    <name type="scientific">Amycolatopsis taiwanensis</name>
    <dbReference type="NCBI Taxonomy" id="342230"/>
    <lineage>
        <taxon>Bacteria</taxon>
        <taxon>Bacillati</taxon>
        <taxon>Actinomycetota</taxon>
        <taxon>Actinomycetes</taxon>
        <taxon>Pseudonocardiales</taxon>
        <taxon>Pseudonocardiaceae</taxon>
        <taxon>Amycolatopsis</taxon>
    </lineage>
</organism>
<proteinExistence type="predicted"/>